<keyword evidence="2" id="KW-1185">Reference proteome</keyword>
<protein>
    <submittedName>
        <fullName evidence="1">Uncharacterized protein</fullName>
    </submittedName>
</protein>
<sequence length="225" mass="26130">MKPLLEREDNREMYRVATEKLKGLKEPIIRNTRGNCVLGFINVQSKNDPLDRELSILFDIQYNTKFLPYNVNRRLNNKKKSTYMTEIIWKKISKAKQMTSLLLLNNFYPSDIMPTSSKEKESDELLYTPQYYKESSIPVGTHLLELPVIKYQRTYSKVQSTHLVHNPSEPPTLSSFDATLHLLSRTTLIEVRLDSTLSTVDKKLLQRKNGTVAVETLIFKYNSVI</sequence>
<accession>A0A0M8ZUW0</accession>
<evidence type="ECO:0000313" key="2">
    <source>
        <dbReference type="Proteomes" id="UP000053105"/>
    </source>
</evidence>
<dbReference type="Proteomes" id="UP000053105">
    <property type="component" value="Unassembled WGS sequence"/>
</dbReference>
<dbReference type="AlphaFoldDB" id="A0A0M8ZUW0"/>
<evidence type="ECO:0000313" key="1">
    <source>
        <dbReference type="EMBL" id="KOX70093.1"/>
    </source>
</evidence>
<dbReference type="EMBL" id="KQ435878">
    <property type="protein sequence ID" value="KOX70093.1"/>
    <property type="molecule type" value="Genomic_DNA"/>
</dbReference>
<reference evidence="1 2" key="1">
    <citation type="submission" date="2015-07" db="EMBL/GenBank/DDBJ databases">
        <title>The genome of Melipona quadrifasciata.</title>
        <authorList>
            <person name="Pan H."/>
            <person name="Kapheim K."/>
        </authorList>
    </citation>
    <scope>NUCLEOTIDE SEQUENCE [LARGE SCALE GENOMIC DNA]</scope>
    <source>
        <strain evidence="1">0111107301</strain>
        <tissue evidence="1">Whole body</tissue>
    </source>
</reference>
<organism evidence="1 2">
    <name type="scientific">Melipona quadrifasciata</name>
    <dbReference type="NCBI Taxonomy" id="166423"/>
    <lineage>
        <taxon>Eukaryota</taxon>
        <taxon>Metazoa</taxon>
        <taxon>Ecdysozoa</taxon>
        <taxon>Arthropoda</taxon>
        <taxon>Hexapoda</taxon>
        <taxon>Insecta</taxon>
        <taxon>Pterygota</taxon>
        <taxon>Neoptera</taxon>
        <taxon>Endopterygota</taxon>
        <taxon>Hymenoptera</taxon>
        <taxon>Apocrita</taxon>
        <taxon>Aculeata</taxon>
        <taxon>Apoidea</taxon>
        <taxon>Anthophila</taxon>
        <taxon>Apidae</taxon>
        <taxon>Melipona</taxon>
    </lineage>
</organism>
<name>A0A0M8ZUW0_9HYME</name>
<proteinExistence type="predicted"/>
<gene>
    <name evidence="1" type="ORF">WN51_04610</name>
</gene>